<keyword evidence="2" id="KW-0238">DNA-binding</keyword>
<dbReference type="Pfam" id="PF07729">
    <property type="entry name" value="FCD"/>
    <property type="match status" value="1"/>
</dbReference>
<dbReference type="KEGG" id="odi:ODI_R2333"/>
<evidence type="ECO:0000256" key="2">
    <source>
        <dbReference type="ARBA" id="ARBA00023125"/>
    </source>
</evidence>
<dbReference type="Proteomes" id="UP000078558">
    <property type="component" value="Chromosome I"/>
</dbReference>
<dbReference type="InterPro" id="IPR000524">
    <property type="entry name" value="Tscrpt_reg_HTH_GntR"/>
</dbReference>
<evidence type="ECO:0000259" key="4">
    <source>
        <dbReference type="PROSITE" id="PS50949"/>
    </source>
</evidence>
<feature type="domain" description="HTH gntR-type" evidence="4">
    <location>
        <begin position="17"/>
        <end position="84"/>
    </location>
</feature>
<dbReference type="EMBL" id="FLRC01000007">
    <property type="protein sequence ID" value="SBT24302.1"/>
    <property type="molecule type" value="Genomic_DNA"/>
</dbReference>
<dbReference type="Gene3D" id="1.10.10.10">
    <property type="entry name" value="Winged helix-like DNA-binding domain superfamily/Winged helix DNA-binding domain"/>
    <property type="match status" value="1"/>
</dbReference>
<dbReference type="InterPro" id="IPR008920">
    <property type="entry name" value="TF_FadR/GntR_C"/>
</dbReference>
<dbReference type="InterPro" id="IPR011711">
    <property type="entry name" value="GntR_C"/>
</dbReference>
<gene>
    <name evidence="5" type="ORF">ODI_00504</name>
    <name evidence="6" type="ORF">ODI_R2333</name>
</gene>
<evidence type="ECO:0000313" key="7">
    <source>
        <dbReference type="Proteomes" id="UP000078558"/>
    </source>
</evidence>
<dbReference type="PANTHER" id="PTHR43537">
    <property type="entry name" value="TRANSCRIPTIONAL REGULATOR, GNTR FAMILY"/>
    <property type="match status" value="1"/>
</dbReference>
<dbReference type="InterPro" id="IPR036388">
    <property type="entry name" value="WH-like_DNA-bd_sf"/>
</dbReference>
<dbReference type="Pfam" id="PF00392">
    <property type="entry name" value="GntR"/>
    <property type="match status" value="1"/>
</dbReference>
<dbReference type="OrthoDB" id="9799812at2"/>
<dbReference type="SUPFAM" id="SSF48008">
    <property type="entry name" value="GntR ligand-binding domain-like"/>
    <property type="match status" value="1"/>
</dbReference>
<protein>
    <submittedName>
        <fullName evidence="5">Predicted regulator PutR for proline utilization, GntR family</fullName>
    </submittedName>
</protein>
<proteinExistence type="predicted"/>
<dbReference type="GO" id="GO:0003677">
    <property type="term" value="F:DNA binding"/>
    <property type="evidence" value="ECO:0007669"/>
    <property type="project" value="UniProtKB-KW"/>
</dbReference>
<dbReference type="RefSeq" id="WP_067750294.1">
    <property type="nucleotide sequence ID" value="NZ_LT907988.1"/>
</dbReference>
<dbReference type="EMBL" id="LT907988">
    <property type="protein sequence ID" value="SOE49830.1"/>
    <property type="molecule type" value="Genomic_DNA"/>
</dbReference>
<keyword evidence="1" id="KW-0805">Transcription regulation</keyword>
<evidence type="ECO:0000256" key="3">
    <source>
        <dbReference type="ARBA" id="ARBA00023163"/>
    </source>
</evidence>
<evidence type="ECO:0000256" key="1">
    <source>
        <dbReference type="ARBA" id="ARBA00023015"/>
    </source>
</evidence>
<reference evidence="5 7" key="1">
    <citation type="submission" date="2016-06" db="EMBL/GenBank/DDBJ databases">
        <authorList>
            <person name="Kjaerup R.B."/>
            <person name="Dalgaard T.S."/>
            <person name="Juul-Madsen H.R."/>
        </authorList>
    </citation>
    <scope>NUCLEOTIDE SEQUENCE [LARGE SCALE GENOMIC DNA]</scope>
    <source>
        <strain evidence="5">Orrdi1</strain>
    </source>
</reference>
<dbReference type="InterPro" id="IPR036390">
    <property type="entry name" value="WH_DNA-bd_sf"/>
</dbReference>
<evidence type="ECO:0000313" key="5">
    <source>
        <dbReference type="EMBL" id="SBT24302.1"/>
    </source>
</evidence>
<dbReference type="Gene3D" id="1.20.120.530">
    <property type="entry name" value="GntR ligand-binding domain-like"/>
    <property type="match status" value="1"/>
</dbReference>
<name>A0A1C3JYE6_9BURK</name>
<reference evidence="6 7" key="2">
    <citation type="submission" date="2017-08" db="EMBL/GenBank/DDBJ databases">
        <authorList>
            <person name="de Groot N.N."/>
        </authorList>
    </citation>
    <scope>NUCLEOTIDE SEQUENCE [LARGE SCALE GENOMIC DNA]</scope>
    <source>
        <strain evidence="6">Orrdi1</strain>
    </source>
</reference>
<accession>A0A1C3JYE6</accession>
<dbReference type="SMART" id="SM00895">
    <property type="entry name" value="FCD"/>
    <property type="match status" value="1"/>
</dbReference>
<dbReference type="SUPFAM" id="SSF46785">
    <property type="entry name" value="Winged helix' DNA-binding domain"/>
    <property type="match status" value="1"/>
</dbReference>
<dbReference type="GO" id="GO:0003700">
    <property type="term" value="F:DNA-binding transcription factor activity"/>
    <property type="evidence" value="ECO:0007669"/>
    <property type="project" value="InterPro"/>
</dbReference>
<keyword evidence="3" id="KW-0804">Transcription</keyword>
<dbReference type="PROSITE" id="PS50949">
    <property type="entry name" value="HTH_GNTR"/>
    <property type="match status" value="1"/>
</dbReference>
<dbReference type="PANTHER" id="PTHR43537:SF41">
    <property type="entry name" value="TRANSCRIPTIONAL REGULATORY PROTEIN"/>
    <property type="match status" value="1"/>
</dbReference>
<keyword evidence="7" id="KW-1185">Reference proteome</keyword>
<dbReference type="CDD" id="cd07377">
    <property type="entry name" value="WHTH_GntR"/>
    <property type="match status" value="1"/>
</dbReference>
<dbReference type="STRING" id="1851544.ODI_00504"/>
<dbReference type="SMART" id="SM00345">
    <property type="entry name" value="HTH_GNTR"/>
    <property type="match status" value="1"/>
</dbReference>
<sequence length="227" mass="25319">MELDTLPAQAPGRLVRKTTVELVVDALRARILSGQLAPGQPLRQEALADDLGVSRIPVREAIRLLSAEGLADLVPHKGAYVSTLSPGEVQELFDLRLRIEPWLIHEAAPVIPEAALRQAEAMLGAMDEAQDADWGRLNRDFHELLYRPAGRATAMNIVRSLHEKSERYFRLQVFNAPIKQQAREEHLALIELCRARQADAAQALLTRHIEDAALQIRGIIDRLMKDG</sequence>
<evidence type="ECO:0000313" key="6">
    <source>
        <dbReference type="EMBL" id="SOE49830.1"/>
    </source>
</evidence>
<organism evidence="5 7">
    <name type="scientific">Orrella dioscoreae</name>
    <dbReference type="NCBI Taxonomy" id="1851544"/>
    <lineage>
        <taxon>Bacteria</taxon>
        <taxon>Pseudomonadati</taxon>
        <taxon>Pseudomonadota</taxon>
        <taxon>Betaproteobacteria</taxon>
        <taxon>Burkholderiales</taxon>
        <taxon>Alcaligenaceae</taxon>
        <taxon>Orrella</taxon>
    </lineage>
</organism>
<dbReference type="AlphaFoldDB" id="A0A1C3JYE6"/>